<keyword evidence="2" id="KW-1185">Reference proteome</keyword>
<protein>
    <submittedName>
        <fullName evidence="1">Uncharacterized protein</fullName>
    </submittedName>
</protein>
<gene>
    <name evidence="1" type="ORF">BJ994_003079</name>
</gene>
<proteinExistence type="predicted"/>
<comment type="caution">
    <text evidence="1">The sequence shown here is derived from an EMBL/GenBank/DDBJ whole genome shotgun (WGS) entry which is preliminary data.</text>
</comment>
<reference evidence="1 2" key="1">
    <citation type="submission" date="2020-03" db="EMBL/GenBank/DDBJ databases">
        <title>Sequencing the genomes of 1000 actinobacteria strains.</title>
        <authorList>
            <person name="Klenk H.-P."/>
        </authorList>
    </citation>
    <scope>NUCLEOTIDE SEQUENCE [LARGE SCALE GENOMIC DNA]</scope>
    <source>
        <strain evidence="1 2">DSM 16403</strain>
    </source>
</reference>
<evidence type="ECO:0000313" key="1">
    <source>
        <dbReference type="EMBL" id="NJC24003.1"/>
    </source>
</evidence>
<accession>A0A846RLB3</accession>
<organism evidence="1 2">
    <name type="scientific">Arthrobacter pigmenti</name>
    <dbReference type="NCBI Taxonomy" id="271432"/>
    <lineage>
        <taxon>Bacteria</taxon>
        <taxon>Bacillati</taxon>
        <taxon>Actinomycetota</taxon>
        <taxon>Actinomycetes</taxon>
        <taxon>Micrococcales</taxon>
        <taxon>Micrococcaceae</taxon>
        <taxon>Arthrobacter</taxon>
    </lineage>
</organism>
<name>A0A846RLB3_9MICC</name>
<dbReference type="EMBL" id="JAATJL010000001">
    <property type="protein sequence ID" value="NJC24003.1"/>
    <property type="molecule type" value="Genomic_DNA"/>
</dbReference>
<evidence type="ECO:0000313" key="2">
    <source>
        <dbReference type="Proteomes" id="UP000547458"/>
    </source>
</evidence>
<sequence>MSVGHIGVTLGLEPAAKRNTLIAVFAMYWTASEISGRCW</sequence>
<dbReference type="Proteomes" id="UP000547458">
    <property type="component" value="Unassembled WGS sequence"/>
</dbReference>
<dbReference type="AlphaFoldDB" id="A0A846RLB3"/>